<evidence type="ECO:0000256" key="3">
    <source>
        <dbReference type="ARBA" id="ARBA00023163"/>
    </source>
</evidence>
<protein>
    <submittedName>
        <fullName evidence="5">AraC family transcriptional regulator</fullName>
    </submittedName>
</protein>
<comment type="caution">
    <text evidence="5">The sequence shown here is derived from an EMBL/GenBank/DDBJ whole genome shotgun (WGS) entry which is preliminary data.</text>
</comment>
<dbReference type="InterPro" id="IPR018060">
    <property type="entry name" value="HTH_AraC"/>
</dbReference>
<dbReference type="Proteomes" id="UP001364211">
    <property type="component" value="Unassembled WGS sequence"/>
</dbReference>
<dbReference type="SMART" id="SM00342">
    <property type="entry name" value="HTH_ARAC"/>
    <property type="match status" value="1"/>
</dbReference>
<dbReference type="RefSeq" id="WP_340290441.1">
    <property type="nucleotide sequence ID" value="NZ_JBBJUP010000009.1"/>
</dbReference>
<evidence type="ECO:0000259" key="4">
    <source>
        <dbReference type="PROSITE" id="PS01124"/>
    </source>
</evidence>
<dbReference type="InterPro" id="IPR009057">
    <property type="entry name" value="Homeodomain-like_sf"/>
</dbReference>
<dbReference type="PANTHER" id="PTHR46796">
    <property type="entry name" value="HTH-TYPE TRANSCRIPTIONAL ACTIVATOR RHAS-RELATED"/>
    <property type="match status" value="1"/>
</dbReference>
<organism evidence="5 6">
    <name type="scientific">Pseudonocardia spirodelae</name>
    <dbReference type="NCBI Taxonomy" id="3133431"/>
    <lineage>
        <taxon>Bacteria</taxon>
        <taxon>Bacillati</taxon>
        <taxon>Actinomycetota</taxon>
        <taxon>Actinomycetes</taxon>
        <taxon>Pseudonocardiales</taxon>
        <taxon>Pseudonocardiaceae</taxon>
        <taxon>Pseudonocardia</taxon>
    </lineage>
</organism>
<dbReference type="PROSITE" id="PS01124">
    <property type="entry name" value="HTH_ARAC_FAMILY_2"/>
    <property type="match status" value="1"/>
</dbReference>
<dbReference type="Gene3D" id="1.10.10.60">
    <property type="entry name" value="Homeodomain-like"/>
    <property type="match status" value="1"/>
</dbReference>
<reference evidence="5 6" key="1">
    <citation type="submission" date="2024-03" db="EMBL/GenBank/DDBJ databases">
        <title>Draft genome sequence of Pseudonocardia sp. DW16-2.</title>
        <authorList>
            <person name="Duangmal K."/>
        </authorList>
    </citation>
    <scope>NUCLEOTIDE SEQUENCE [LARGE SCALE GENOMIC DNA]</scope>
    <source>
        <strain evidence="5 6">DW16-2</strain>
    </source>
</reference>
<evidence type="ECO:0000313" key="5">
    <source>
        <dbReference type="EMBL" id="MEJ8279920.1"/>
    </source>
</evidence>
<gene>
    <name evidence="5" type="ORF">WJX68_13325</name>
</gene>
<keyword evidence="2" id="KW-0238">DNA-binding</keyword>
<accession>A0ABU8T950</accession>
<dbReference type="PANTHER" id="PTHR46796:SF12">
    <property type="entry name" value="HTH-TYPE DNA-BINDING TRANSCRIPTIONAL ACTIVATOR EUTR"/>
    <property type="match status" value="1"/>
</dbReference>
<feature type="domain" description="HTH araC/xylS-type" evidence="4">
    <location>
        <begin position="217"/>
        <end position="316"/>
    </location>
</feature>
<keyword evidence="1" id="KW-0805">Transcription regulation</keyword>
<dbReference type="Pfam" id="PF12833">
    <property type="entry name" value="HTH_18"/>
    <property type="match status" value="1"/>
</dbReference>
<name>A0ABU8T950_9PSEU</name>
<dbReference type="InterPro" id="IPR018062">
    <property type="entry name" value="HTH_AraC-typ_CS"/>
</dbReference>
<keyword evidence="3" id="KW-0804">Transcription</keyword>
<evidence type="ECO:0000256" key="2">
    <source>
        <dbReference type="ARBA" id="ARBA00023125"/>
    </source>
</evidence>
<dbReference type="EMBL" id="JBBJUP010000009">
    <property type="protein sequence ID" value="MEJ8279920.1"/>
    <property type="molecule type" value="Genomic_DNA"/>
</dbReference>
<sequence length="319" mass="33439">MTDPALPARRSDRLAELRETVQQVTVVHEISVRRGRPDGAVAVAGLDGVNVAFVRYGAEVTVDAFPTRSRFALTVPLGPMRVRAPGVADGGVVPGAFVLAADGHTVMEPDPVAGALVVSAGAGRVEEHLASLTGRAPGRALRFLPPGAVAPAAPPSLLEQAWRTTCAVLTDCGGRPAPLVRRVLSDQLLTAVLLTQPHTASDALRGSPAGAPADTVDRALAWIETHHAEPVTVTDIARATGVGVRRLQEEFRARLGTGPAAVLREVRLGRAHRALVAGGPAPVSDVAHACGFGHLGRFAHDYRDRYGELPSETARRHRG</sequence>
<dbReference type="InterPro" id="IPR050204">
    <property type="entry name" value="AraC_XylS_family_regulators"/>
</dbReference>
<evidence type="ECO:0000256" key="1">
    <source>
        <dbReference type="ARBA" id="ARBA00023015"/>
    </source>
</evidence>
<dbReference type="SUPFAM" id="SSF46689">
    <property type="entry name" value="Homeodomain-like"/>
    <property type="match status" value="2"/>
</dbReference>
<dbReference type="PROSITE" id="PS00041">
    <property type="entry name" value="HTH_ARAC_FAMILY_1"/>
    <property type="match status" value="1"/>
</dbReference>
<evidence type="ECO:0000313" key="6">
    <source>
        <dbReference type="Proteomes" id="UP001364211"/>
    </source>
</evidence>
<keyword evidence="6" id="KW-1185">Reference proteome</keyword>
<proteinExistence type="predicted"/>